<name>A0ACB9P6H7_BAUVA</name>
<dbReference type="EMBL" id="CM039430">
    <property type="protein sequence ID" value="KAI4343464.1"/>
    <property type="molecule type" value="Genomic_DNA"/>
</dbReference>
<sequence>MRFSLQILATNVNCKGFQLDGDSASASFVFRGSCICFCLKRFCLGGRLIFGPDARSLFLTTFLIVAPVILFCAFVSHRLINELPHQLGNAIVAISTVFTVYVILLLLITSGIDPAIVPRHSCPLELDDEVSSISALWEGSQIDGSRLPLIKDFIVNGVVIKVKYCQTCMLYRPPRCSHCSICNNCVERFDHHCPWVGQCIGKRNYRFFFMFVSSTTMLSLYVFTFGWVGIRKIMDGHHCGLWRAFRKSPVSGFLIVFTFIAAWFVGGLTAFHLCLIFSNQVPVTYLFYCGIHILSPLF</sequence>
<gene>
    <name evidence="1" type="ORF">L6164_010807</name>
</gene>
<reference evidence="1 2" key="1">
    <citation type="journal article" date="2022" name="DNA Res.">
        <title>Chromosomal-level genome assembly of the orchid tree Bauhinia variegata (Leguminosae; Cercidoideae) supports the allotetraploid origin hypothesis of Bauhinia.</title>
        <authorList>
            <person name="Zhong Y."/>
            <person name="Chen Y."/>
            <person name="Zheng D."/>
            <person name="Pang J."/>
            <person name="Liu Y."/>
            <person name="Luo S."/>
            <person name="Meng S."/>
            <person name="Qian L."/>
            <person name="Wei D."/>
            <person name="Dai S."/>
            <person name="Zhou R."/>
        </authorList>
    </citation>
    <scope>NUCLEOTIDE SEQUENCE [LARGE SCALE GENOMIC DNA]</scope>
    <source>
        <strain evidence="1">BV-YZ2020</strain>
    </source>
</reference>
<comment type="caution">
    <text evidence="1">The sequence shown here is derived from an EMBL/GenBank/DDBJ whole genome shotgun (WGS) entry which is preliminary data.</text>
</comment>
<evidence type="ECO:0000313" key="2">
    <source>
        <dbReference type="Proteomes" id="UP000828941"/>
    </source>
</evidence>
<organism evidence="1 2">
    <name type="scientific">Bauhinia variegata</name>
    <name type="common">Purple orchid tree</name>
    <name type="synonym">Phanera variegata</name>
    <dbReference type="NCBI Taxonomy" id="167791"/>
    <lineage>
        <taxon>Eukaryota</taxon>
        <taxon>Viridiplantae</taxon>
        <taxon>Streptophyta</taxon>
        <taxon>Embryophyta</taxon>
        <taxon>Tracheophyta</taxon>
        <taxon>Spermatophyta</taxon>
        <taxon>Magnoliopsida</taxon>
        <taxon>eudicotyledons</taxon>
        <taxon>Gunneridae</taxon>
        <taxon>Pentapetalae</taxon>
        <taxon>rosids</taxon>
        <taxon>fabids</taxon>
        <taxon>Fabales</taxon>
        <taxon>Fabaceae</taxon>
        <taxon>Cercidoideae</taxon>
        <taxon>Cercideae</taxon>
        <taxon>Bauhiniinae</taxon>
        <taxon>Bauhinia</taxon>
    </lineage>
</organism>
<evidence type="ECO:0000313" key="1">
    <source>
        <dbReference type="EMBL" id="KAI4343464.1"/>
    </source>
</evidence>
<protein>
    <submittedName>
        <fullName evidence="1">Uncharacterized protein</fullName>
    </submittedName>
</protein>
<proteinExistence type="predicted"/>
<keyword evidence="2" id="KW-1185">Reference proteome</keyword>
<dbReference type="Proteomes" id="UP000828941">
    <property type="component" value="Chromosome 5"/>
</dbReference>
<accession>A0ACB9P6H7</accession>